<proteinExistence type="predicted"/>
<evidence type="ECO:0000256" key="7">
    <source>
        <dbReference type="SAM" id="Coils"/>
    </source>
</evidence>
<dbReference type="SMART" id="SM00249">
    <property type="entry name" value="PHD"/>
    <property type="match status" value="1"/>
</dbReference>
<dbReference type="InterPro" id="IPR037869">
    <property type="entry name" value="Spp1/CFP1"/>
</dbReference>
<evidence type="ECO:0000256" key="8">
    <source>
        <dbReference type="SAM" id="MobiDB-lite"/>
    </source>
</evidence>
<evidence type="ECO:0000256" key="1">
    <source>
        <dbReference type="ARBA" id="ARBA00004123"/>
    </source>
</evidence>
<evidence type="ECO:0000256" key="5">
    <source>
        <dbReference type="ARBA" id="ARBA00023242"/>
    </source>
</evidence>
<feature type="region of interest" description="Disordered" evidence="8">
    <location>
        <begin position="375"/>
        <end position="396"/>
    </location>
</feature>
<dbReference type="EMBL" id="VFLP01000025">
    <property type="protein sequence ID" value="TRX94040.1"/>
    <property type="molecule type" value="Genomic_DNA"/>
</dbReference>
<dbReference type="PANTHER" id="PTHR46174">
    <property type="entry name" value="CXXC-TYPE ZINC FINGER PROTEIN 1"/>
    <property type="match status" value="1"/>
</dbReference>
<evidence type="ECO:0000256" key="3">
    <source>
        <dbReference type="ARBA" id="ARBA00022771"/>
    </source>
</evidence>
<dbReference type="STRING" id="2512241.A0A553I1G0"/>
<dbReference type="InterPro" id="IPR019786">
    <property type="entry name" value="Zinc_finger_PHD-type_CS"/>
</dbReference>
<evidence type="ECO:0000259" key="9">
    <source>
        <dbReference type="PROSITE" id="PS50016"/>
    </source>
</evidence>
<keyword evidence="3 6" id="KW-0863">Zinc-finger</keyword>
<dbReference type="InterPro" id="IPR013083">
    <property type="entry name" value="Znf_RING/FYVE/PHD"/>
</dbReference>
<keyword evidence="5" id="KW-0539">Nucleus</keyword>
<evidence type="ECO:0000313" key="11">
    <source>
        <dbReference type="Proteomes" id="UP000319160"/>
    </source>
</evidence>
<evidence type="ECO:0000256" key="4">
    <source>
        <dbReference type="ARBA" id="ARBA00022833"/>
    </source>
</evidence>
<accession>A0A553I1G0</accession>
<sequence>MADHEAARDVDVEMGGAESDVGTAVTDRPTNIAPLDSMRQTNDPSQTVLSFELKPDPDEGNPPPASSPTDSSKMRSAPKKKGTAATKRSSKKTKGPKSRSKSAGTSDKNGGGGGGENEGSSDDETDNGPYCLCRGPDDHRWMISCDVCEDWFHGECVDLDKEVGEKLVERFVCPNCTDGRNNYTKYRKTCALPGCKNAARLYTKSPKDRSVFCSNDHCDAWWASMIATLPTKAASKTALEVLTQEDLVGLLIATADKGGWKLGDKPFGNIEGLWANGLPTRPDVLSEEEQAFLQTSTAERLALGNEIVQYKKMMQLLDWANSRRQAAIEAGKFTKDSCGYDWRLDTVSVRVQFAAWLDTPEGQATFKAGKLEAPAAADNGTEDGNDAPTDPAIRGTCDRKRCKPHAGWYKLLMGVVRVLIKETATAAAAKLEAEGAMRSAAEARYERRQLENNYVEVLSED</sequence>
<dbReference type="Pfam" id="PF00628">
    <property type="entry name" value="PHD"/>
    <property type="match status" value="1"/>
</dbReference>
<comment type="caution">
    <text evidence="10">The sequence shown here is derived from an EMBL/GenBank/DDBJ whole genome shotgun (WGS) entry which is preliminary data.</text>
</comment>
<dbReference type="SUPFAM" id="SSF57903">
    <property type="entry name" value="FYVE/PHD zinc finger"/>
    <property type="match status" value="1"/>
</dbReference>
<comment type="subcellular location">
    <subcellularLocation>
        <location evidence="1">Nucleus</location>
    </subcellularLocation>
</comment>
<dbReference type="InterPro" id="IPR001965">
    <property type="entry name" value="Znf_PHD"/>
</dbReference>
<evidence type="ECO:0000256" key="6">
    <source>
        <dbReference type="PROSITE-ProRule" id="PRU00146"/>
    </source>
</evidence>
<keyword evidence="4" id="KW-0862">Zinc</keyword>
<feature type="domain" description="PHD-type" evidence="9">
    <location>
        <begin position="128"/>
        <end position="179"/>
    </location>
</feature>
<reference evidence="11" key="1">
    <citation type="submission" date="2019-06" db="EMBL/GenBank/DDBJ databases">
        <title>Draft genome sequence of the griseofulvin-producing fungus Xylaria cubensis strain G536.</title>
        <authorList>
            <person name="Mead M.E."/>
            <person name="Raja H.A."/>
            <person name="Steenwyk J.L."/>
            <person name="Knowles S.L."/>
            <person name="Oberlies N.H."/>
            <person name="Rokas A."/>
        </authorList>
    </citation>
    <scope>NUCLEOTIDE SEQUENCE [LARGE SCALE GENOMIC DNA]</scope>
    <source>
        <strain evidence="11">G536</strain>
    </source>
</reference>
<dbReference type="GO" id="GO:0048188">
    <property type="term" value="C:Set1C/COMPASS complex"/>
    <property type="evidence" value="ECO:0007669"/>
    <property type="project" value="InterPro"/>
</dbReference>
<dbReference type="AlphaFoldDB" id="A0A553I1G0"/>
<gene>
    <name evidence="10" type="ORF">FHL15_005118</name>
</gene>
<dbReference type="GO" id="GO:0045893">
    <property type="term" value="P:positive regulation of DNA-templated transcription"/>
    <property type="evidence" value="ECO:0007669"/>
    <property type="project" value="TreeGrafter"/>
</dbReference>
<dbReference type="PANTHER" id="PTHR46174:SF1">
    <property type="entry name" value="CXXC-TYPE ZINC FINGER PROTEIN 1"/>
    <property type="match status" value="1"/>
</dbReference>
<evidence type="ECO:0000313" key="10">
    <source>
        <dbReference type="EMBL" id="TRX94040.1"/>
    </source>
</evidence>
<feature type="compositionally biased region" description="Basic and acidic residues" evidence="8">
    <location>
        <begin position="1"/>
        <end position="11"/>
    </location>
</feature>
<protein>
    <recommendedName>
        <fullName evidence="9">PHD-type domain-containing protein</fullName>
    </recommendedName>
</protein>
<dbReference type="GO" id="GO:0008270">
    <property type="term" value="F:zinc ion binding"/>
    <property type="evidence" value="ECO:0007669"/>
    <property type="project" value="UniProtKB-KW"/>
</dbReference>
<evidence type="ECO:0000256" key="2">
    <source>
        <dbReference type="ARBA" id="ARBA00022723"/>
    </source>
</evidence>
<keyword evidence="7" id="KW-0175">Coiled coil</keyword>
<dbReference type="PROSITE" id="PS01359">
    <property type="entry name" value="ZF_PHD_1"/>
    <property type="match status" value="1"/>
</dbReference>
<feature type="coiled-coil region" evidence="7">
    <location>
        <begin position="433"/>
        <end position="460"/>
    </location>
</feature>
<feature type="compositionally biased region" description="Basic residues" evidence="8">
    <location>
        <begin position="76"/>
        <end position="100"/>
    </location>
</feature>
<dbReference type="InterPro" id="IPR019787">
    <property type="entry name" value="Znf_PHD-finger"/>
</dbReference>
<dbReference type="PROSITE" id="PS50016">
    <property type="entry name" value="ZF_PHD_2"/>
    <property type="match status" value="1"/>
</dbReference>
<feature type="region of interest" description="Disordered" evidence="8">
    <location>
        <begin position="1"/>
        <end position="126"/>
    </location>
</feature>
<organism evidence="10 11">
    <name type="scientific">Xylaria flabelliformis</name>
    <dbReference type="NCBI Taxonomy" id="2512241"/>
    <lineage>
        <taxon>Eukaryota</taxon>
        <taxon>Fungi</taxon>
        <taxon>Dikarya</taxon>
        <taxon>Ascomycota</taxon>
        <taxon>Pezizomycotina</taxon>
        <taxon>Sordariomycetes</taxon>
        <taxon>Xylariomycetidae</taxon>
        <taxon>Xylariales</taxon>
        <taxon>Xylariaceae</taxon>
        <taxon>Xylaria</taxon>
    </lineage>
</organism>
<keyword evidence="2" id="KW-0479">Metal-binding</keyword>
<dbReference type="Proteomes" id="UP000319160">
    <property type="component" value="Unassembled WGS sequence"/>
</dbReference>
<dbReference type="InterPro" id="IPR011011">
    <property type="entry name" value="Znf_FYVE_PHD"/>
</dbReference>
<feature type="compositionally biased region" description="Polar residues" evidence="8">
    <location>
        <begin position="38"/>
        <end position="49"/>
    </location>
</feature>
<name>A0A553I1G0_9PEZI</name>
<keyword evidence="11" id="KW-1185">Reference proteome</keyword>
<dbReference type="Gene3D" id="3.30.40.10">
    <property type="entry name" value="Zinc/RING finger domain, C3HC4 (zinc finger)"/>
    <property type="match status" value="1"/>
</dbReference>
<dbReference type="OrthoDB" id="436852at2759"/>